<dbReference type="Gene3D" id="2.120.10.30">
    <property type="entry name" value="TolB, C-terminal domain"/>
    <property type="match status" value="1"/>
</dbReference>
<dbReference type="RefSeq" id="WP_097045470.1">
    <property type="nucleotide sequence ID" value="NZ_OBEH01000002.1"/>
</dbReference>
<dbReference type="InterPro" id="IPR002110">
    <property type="entry name" value="Ankyrin_rpt"/>
</dbReference>
<dbReference type="SMART" id="SM00248">
    <property type="entry name" value="ANK"/>
    <property type="match status" value="4"/>
</dbReference>
<feature type="repeat" description="ANK" evidence="3">
    <location>
        <begin position="49"/>
        <end position="81"/>
    </location>
</feature>
<dbReference type="EMBL" id="OBEH01000002">
    <property type="protein sequence ID" value="SNZ00026.1"/>
    <property type="molecule type" value="Genomic_DNA"/>
</dbReference>
<dbReference type="Pfam" id="PF12796">
    <property type="entry name" value="Ank_2"/>
    <property type="match status" value="1"/>
</dbReference>
<dbReference type="InterPro" id="IPR011042">
    <property type="entry name" value="6-blade_b-propeller_TolB-like"/>
</dbReference>
<sequence>MKKLILTLMGIVFCSGLWAQNIHRTVCKGNLERLDSMLTTTPINVKDNRGRSLLHWAVACKQQELFDYLIKKGIQIDGVDNQQKTPLHVAVQFNSEVYVDRLLKLQPNNGWQSRHGASLLQFAVLNANKELTEKLITSGVDVNLKNKRGSTPLEISQRIVANDISKLLISHGANQNLVRKFKLKGKYMGQEKPEASGKMFAPNFISTEEQEFGSVFNKKGNEFYFGVDVGGRNEIRYTQIKEGQWTKPITILSHEQYSYNDPFLSNDEDRLYFISTRALDGIGDIKDVDIWHVQRIEGGWSEPINAGSNINTDGDEYYISFTNEGTMYFASNGHIRKDSTRTDHDIYSSKMVDNEFQEPVLLDSAVNTTGYEGDVFVAPDESYLIFCSTRDGGFGRGDLYISFKNLDGNWTKAVNMGNEINTEHYEYCPVVTKDGKYLFYTSNQDIYWASTAILNAIRKKGK</sequence>
<dbReference type="PANTHER" id="PTHR24198:SF165">
    <property type="entry name" value="ANKYRIN REPEAT-CONTAINING PROTEIN-RELATED"/>
    <property type="match status" value="1"/>
</dbReference>
<evidence type="ECO:0000256" key="2">
    <source>
        <dbReference type="ARBA" id="ARBA00023043"/>
    </source>
</evidence>
<gene>
    <name evidence="4" type="ORF">SAMN06265377_1843</name>
</gene>
<accession>A0A285MW43</accession>
<proteinExistence type="predicted"/>
<dbReference type="OrthoDB" id="9809364at2"/>
<evidence type="ECO:0000313" key="4">
    <source>
        <dbReference type="EMBL" id="SNZ00026.1"/>
    </source>
</evidence>
<organism evidence="4 5">
    <name type="scientific">Flagellimonas pacifica</name>
    <dbReference type="NCBI Taxonomy" id="1247520"/>
    <lineage>
        <taxon>Bacteria</taxon>
        <taxon>Pseudomonadati</taxon>
        <taxon>Bacteroidota</taxon>
        <taxon>Flavobacteriia</taxon>
        <taxon>Flavobacteriales</taxon>
        <taxon>Flavobacteriaceae</taxon>
        <taxon>Flagellimonas</taxon>
    </lineage>
</organism>
<dbReference type="PROSITE" id="PS50297">
    <property type="entry name" value="ANK_REP_REGION"/>
    <property type="match status" value="2"/>
</dbReference>
<dbReference type="InterPro" id="IPR036770">
    <property type="entry name" value="Ankyrin_rpt-contain_sf"/>
</dbReference>
<evidence type="ECO:0000256" key="3">
    <source>
        <dbReference type="PROSITE-ProRule" id="PRU00023"/>
    </source>
</evidence>
<keyword evidence="1" id="KW-0677">Repeat</keyword>
<dbReference type="InterPro" id="IPR011659">
    <property type="entry name" value="WD40"/>
</dbReference>
<dbReference type="Gene3D" id="1.25.40.20">
    <property type="entry name" value="Ankyrin repeat-containing domain"/>
    <property type="match status" value="1"/>
</dbReference>
<evidence type="ECO:0000256" key="1">
    <source>
        <dbReference type="ARBA" id="ARBA00022737"/>
    </source>
</evidence>
<reference evidence="5" key="1">
    <citation type="submission" date="2017-09" db="EMBL/GenBank/DDBJ databases">
        <authorList>
            <person name="Varghese N."/>
            <person name="Submissions S."/>
        </authorList>
    </citation>
    <scope>NUCLEOTIDE SEQUENCE [LARGE SCALE GENOMIC DNA]</scope>
    <source>
        <strain evidence="5">DSM 25885</strain>
    </source>
</reference>
<keyword evidence="2 3" id="KW-0040">ANK repeat</keyword>
<keyword evidence="5" id="KW-1185">Reference proteome</keyword>
<protein>
    <submittedName>
        <fullName evidence="4">WD40-like Beta Propeller Repeat</fullName>
    </submittedName>
</protein>
<dbReference type="SUPFAM" id="SSF82171">
    <property type="entry name" value="DPP6 N-terminal domain-like"/>
    <property type="match status" value="1"/>
</dbReference>
<feature type="repeat" description="ANK" evidence="3">
    <location>
        <begin position="148"/>
        <end position="180"/>
    </location>
</feature>
<dbReference type="SUPFAM" id="SSF48403">
    <property type="entry name" value="Ankyrin repeat"/>
    <property type="match status" value="1"/>
</dbReference>
<name>A0A285MW43_9FLAO</name>
<dbReference type="PANTHER" id="PTHR24198">
    <property type="entry name" value="ANKYRIN REPEAT AND PROTEIN KINASE DOMAIN-CONTAINING PROTEIN"/>
    <property type="match status" value="1"/>
</dbReference>
<dbReference type="AlphaFoldDB" id="A0A285MW43"/>
<feature type="repeat" description="ANK" evidence="3">
    <location>
        <begin position="115"/>
        <end position="147"/>
    </location>
</feature>
<evidence type="ECO:0000313" key="5">
    <source>
        <dbReference type="Proteomes" id="UP000219048"/>
    </source>
</evidence>
<dbReference type="PROSITE" id="PS50088">
    <property type="entry name" value="ANK_REPEAT"/>
    <property type="match status" value="3"/>
</dbReference>
<dbReference type="Proteomes" id="UP000219048">
    <property type="component" value="Unassembled WGS sequence"/>
</dbReference>
<dbReference type="Pfam" id="PF07676">
    <property type="entry name" value="PD40"/>
    <property type="match status" value="4"/>
</dbReference>